<evidence type="ECO:0000256" key="6">
    <source>
        <dbReference type="ARBA" id="ARBA00022692"/>
    </source>
</evidence>
<dbReference type="InterPro" id="IPR000515">
    <property type="entry name" value="MetI-like"/>
</dbReference>
<keyword evidence="4" id="KW-0813">Transport</keyword>
<feature type="transmembrane region" description="Helical" evidence="9">
    <location>
        <begin position="256"/>
        <end position="278"/>
    </location>
</feature>
<evidence type="ECO:0000256" key="2">
    <source>
        <dbReference type="ARBA" id="ARBA00007069"/>
    </source>
</evidence>
<dbReference type="NCBIfam" id="TIGR00974">
    <property type="entry name" value="3a0107s02c"/>
    <property type="match status" value="1"/>
</dbReference>
<dbReference type="CDD" id="cd06261">
    <property type="entry name" value="TM_PBP2"/>
    <property type="match status" value="1"/>
</dbReference>
<feature type="transmembrane region" description="Helical" evidence="9">
    <location>
        <begin position="396"/>
        <end position="421"/>
    </location>
</feature>
<evidence type="ECO:0000256" key="9">
    <source>
        <dbReference type="RuleBase" id="RU363043"/>
    </source>
</evidence>
<evidence type="ECO:0000256" key="7">
    <source>
        <dbReference type="ARBA" id="ARBA00022989"/>
    </source>
</evidence>
<organism evidence="11 12">
    <name type="scientific">Aurantimonas aggregata</name>
    <dbReference type="NCBI Taxonomy" id="2047720"/>
    <lineage>
        <taxon>Bacteria</taxon>
        <taxon>Pseudomonadati</taxon>
        <taxon>Pseudomonadota</taxon>
        <taxon>Alphaproteobacteria</taxon>
        <taxon>Hyphomicrobiales</taxon>
        <taxon>Aurantimonadaceae</taxon>
        <taxon>Aurantimonas</taxon>
    </lineage>
</organism>
<dbReference type="Pfam" id="PF11812">
    <property type="entry name" value="DUF3333"/>
    <property type="match status" value="1"/>
</dbReference>
<dbReference type="PANTHER" id="PTHR43470:SF5">
    <property type="entry name" value="PHOSPHATE TRANSPORT SYSTEM PERMEASE PROTEIN PSTA"/>
    <property type="match status" value="1"/>
</dbReference>
<dbReference type="InterPro" id="IPR024573">
    <property type="entry name" value="DUF3333"/>
</dbReference>
<dbReference type="EMBL" id="JAAAMJ010000006">
    <property type="protein sequence ID" value="NDV87174.1"/>
    <property type="molecule type" value="Genomic_DNA"/>
</dbReference>
<keyword evidence="7 9" id="KW-1133">Transmembrane helix</keyword>
<feature type="transmembrane region" description="Helical" evidence="9">
    <location>
        <begin position="284"/>
        <end position="306"/>
    </location>
</feature>
<keyword evidence="12" id="KW-1185">Reference proteome</keyword>
<evidence type="ECO:0000256" key="8">
    <source>
        <dbReference type="ARBA" id="ARBA00023136"/>
    </source>
</evidence>
<gene>
    <name evidence="11" type="primary">pstA</name>
    <name evidence="11" type="ORF">GTW51_10720</name>
</gene>
<comment type="caution">
    <text evidence="11">The sequence shown here is derived from an EMBL/GenBank/DDBJ whole genome shotgun (WGS) entry which is preliminary data.</text>
</comment>
<name>A0A6L9MH68_9HYPH</name>
<evidence type="ECO:0000256" key="5">
    <source>
        <dbReference type="ARBA" id="ARBA00022475"/>
    </source>
</evidence>
<proteinExistence type="inferred from homology"/>
<keyword evidence="6 9" id="KW-0812">Transmembrane</keyword>
<dbReference type="RefSeq" id="WP_163043917.1">
    <property type="nucleotide sequence ID" value="NZ_JAAAMJ010000006.1"/>
</dbReference>
<feature type="transmembrane region" description="Helical" evidence="9">
    <location>
        <begin position="215"/>
        <end position="236"/>
    </location>
</feature>
<dbReference type="SUPFAM" id="SSF161098">
    <property type="entry name" value="MetI-like"/>
    <property type="match status" value="1"/>
</dbReference>
<keyword evidence="5 9" id="KW-1003">Cell membrane</keyword>
<dbReference type="GO" id="GO:0035435">
    <property type="term" value="P:phosphate ion transmembrane transport"/>
    <property type="evidence" value="ECO:0007669"/>
    <property type="project" value="InterPro"/>
</dbReference>
<dbReference type="PROSITE" id="PS50928">
    <property type="entry name" value="ABC_TM1"/>
    <property type="match status" value="1"/>
</dbReference>
<evidence type="ECO:0000256" key="1">
    <source>
        <dbReference type="ARBA" id="ARBA00004651"/>
    </source>
</evidence>
<feature type="domain" description="ABC transmembrane type-1" evidence="10">
    <location>
        <begin position="211"/>
        <end position="417"/>
    </location>
</feature>
<evidence type="ECO:0000256" key="3">
    <source>
        <dbReference type="ARBA" id="ARBA00016864"/>
    </source>
</evidence>
<evidence type="ECO:0000313" key="12">
    <source>
        <dbReference type="Proteomes" id="UP000476332"/>
    </source>
</evidence>
<dbReference type="GO" id="GO:0005886">
    <property type="term" value="C:plasma membrane"/>
    <property type="evidence" value="ECO:0007669"/>
    <property type="project" value="UniProtKB-SubCell"/>
</dbReference>
<evidence type="ECO:0000256" key="4">
    <source>
        <dbReference type="ARBA" id="ARBA00022448"/>
    </source>
</evidence>
<dbReference type="AlphaFoldDB" id="A0A6L9MH68"/>
<evidence type="ECO:0000313" key="11">
    <source>
        <dbReference type="EMBL" id="NDV87174.1"/>
    </source>
</evidence>
<keyword evidence="8 9" id="KW-0472">Membrane</keyword>
<reference evidence="11 12" key="1">
    <citation type="submission" date="2020-01" db="EMBL/GenBank/DDBJ databases">
        <title>Genomes of bacteria type strains.</title>
        <authorList>
            <person name="Chen J."/>
            <person name="Zhu S."/>
            <person name="Chen J."/>
        </authorList>
    </citation>
    <scope>NUCLEOTIDE SEQUENCE [LARGE SCALE GENOMIC DNA]</scope>
    <source>
        <strain evidence="11 12">KCTC 52919</strain>
    </source>
</reference>
<dbReference type="PANTHER" id="PTHR43470">
    <property type="entry name" value="PHOSPHATE TRANSPORT SYSTEM PERMEASE PROTEIN PSTA-RELATED"/>
    <property type="match status" value="1"/>
</dbReference>
<sequence length="429" mass="46250">MTDTTLDDASAQPETDVRTAIRNSLKSRRRKQTRLRLYGLTAILFALAMLAVLIGSVVITSLPAWTQTQVRIDVTVPPEAAEGVNVRPGPLADESILALFPGAESRAEQRAVTSMLSNGAQYSIRDTLEAGTLRPGETLSIWVPVTDAYEQLREGVITRDQPENRRPLNDAAIERFETLEADGRVRSAFAWDLFTSSDSRFPEIAGLRGAIVGSFYLLLICLVVSVPLGVGAAVYLEEYASKNKFTDFIEINVNNLAAVPSVVFGLLGLALFIGFFGMPRSVPLVGGLVLALMTLPTIIITTRSALKAVPPSIREAARGVGASDMQVIGHHVLPLAAPGIMTGVIIGLAQALGETAPLLLIGMNAFIVSAPGGILEASTALPTQIFIWFDSPERGFVARTSAAICVLLIFLSLMNITAIILRRRFERRW</sequence>
<comment type="similarity">
    <text evidence="2 9">Belongs to the binding-protein-dependent transport system permease family. CysTW subfamily.</text>
</comment>
<dbReference type="InterPro" id="IPR005672">
    <property type="entry name" value="Phosphate_PstA"/>
</dbReference>
<dbReference type="Gene3D" id="1.10.3720.10">
    <property type="entry name" value="MetI-like"/>
    <property type="match status" value="1"/>
</dbReference>
<comment type="subcellular location">
    <subcellularLocation>
        <location evidence="9">Cell inner membrane</location>
        <topology evidence="9">Multi-pass membrane protein</topology>
    </subcellularLocation>
    <subcellularLocation>
        <location evidence="1">Cell membrane</location>
        <topology evidence="1">Multi-pass membrane protein</topology>
    </subcellularLocation>
</comment>
<dbReference type="Proteomes" id="UP000476332">
    <property type="component" value="Unassembled WGS sequence"/>
</dbReference>
<dbReference type="GO" id="GO:0005315">
    <property type="term" value="F:phosphate transmembrane transporter activity"/>
    <property type="evidence" value="ECO:0007669"/>
    <property type="project" value="InterPro"/>
</dbReference>
<accession>A0A6L9MH68</accession>
<feature type="transmembrane region" description="Helical" evidence="9">
    <location>
        <begin position="37"/>
        <end position="59"/>
    </location>
</feature>
<dbReference type="InterPro" id="IPR035906">
    <property type="entry name" value="MetI-like_sf"/>
</dbReference>
<feature type="transmembrane region" description="Helical" evidence="9">
    <location>
        <begin position="327"/>
        <end position="349"/>
    </location>
</feature>
<dbReference type="Pfam" id="PF00528">
    <property type="entry name" value="BPD_transp_1"/>
    <property type="match status" value="1"/>
</dbReference>
<evidence type="ECO:0000259" key="10">
    <source>
        <dbReference type="PROSITE" id="PS50928"/>
    </source>
</evidence>
<protein>
    <recommendedName>
        <fullName evidence="3 9">Phosphate transport system permease protein PstA</fullName>
    </recommendedName>
</protein>